<protein>
    <recommendedName>
        <fullName evidence="3">BZIP domain-containing protein</fullName>
    </recommendedName>
</protein>
<keyword evidence="1" id="KW-0175">Coiled coil</keyword>
<keyword evidence="5" id="KW-1185">Reference proteome</keyword>
<evidence type="ECO:0000256" key="1">
    <source>
        <dbReference type="SAM" id="Coils"/>
    </source>
</evidence>
<evidence type="ECO:0000313" key="4">
    <source>
        <dbReference type="EMBL" id="KAJ1119917.1"/>
    </source>
</evidence>
<feature type="coiled-coil region" evidence="1">
    <location>
        <begin position="149"/>
        <end position="206"/>
    </location>
</feature>
<name>A0AAV7NXX6_PLEWA</name>
<evidence type="ECO:0000259" key="3">
    <source>
        <dbReference type="PROSITE" id="PS50217"/>
    </source>
</evidence>
<dbReference type="InterPro" id="IPR004827">
    <property type="entry name" value="bZIP"/>
</dbReference>
<dbReference type="CDD" id="cd14706">
    <property type="entry name" value="bZIP_CREBZF"/>
    <property type="match status" value="1"/>
</dbReference>
<dbReference type="EMBL" id="JANPWB010000012">
    <property type="protein sequence ID" value="KAJ1119917.1"/>
    <property type="molecule type" value="Genomic_DNA"/>
</dbReference>
<dbReference type="Gene3D" id="1.20.5.170">
    <property type="match status" value="1"/>
</dbReference>
<feature type="domain" description="BZIP" evidence="3">
    <location>
        <begin position="153"/>
        <end position="210"/>
    </location>
</feature>
<dbReference type="Proteomes" id="UP001066276">
    <property type="component" value="Chromosome 8"/>
</dbReference>
<sequence>MRATRSGRYRAPIPRAACGDGGAALHEADGPHLKQGKPTTSATEPQSPTTTMSSQSSPGPGDDMDFLSSMELAELLGHDHCWDAHLHKEMWNDDSSVTMSESDTLPFGELLQQLVRGDKTEDRDSSSPVERPHNRVNGKNSTRKLNGAYEAAKTNKNALAARLNRLRKKEYVMGLEEKVSCLSSENVELKEENRKLGKRVHDLEEETKYLKAVLANESVLSQLLGRLTGVKGMMLTTSLFRESGEEMDHDYALPRKRVKVEEQESTSGGICLHVDKEKGLKNSRFRLATCGISCAGAEDTGPAPGHVPCYLLKERRDAQYGFFSFLPMDYLSAQLFRT</sequence>
<organism evidence="4 5">
    <name type="scientific">Pleurodeles waltl</name>
    <name type="common">Iberian ribbed newt</name>
    <dbReference type="NCBI Taxonomy" id="8319"/>
    <lineage>
        <taxon>Eukaryota</taxon>
        <taxon>Metazoa</taxon>
        <taxon>Chordata</taxon>
        <taxon>Craniata</taxon>
        <taxon>Vertebrata</taxon>
        <taxon>Euteleostomi</taxon>
        <taxon>Amphibia</taxon>
        <taxon>Batrachia</taxon>
        <taxon>Caudata</taxon>
        <taxon>Salamandroidea</taxon>
        <taxon>Salamandridae</taxon>
        <taxon>Pleurodelinae</taxon>
        <taxon>Pleurodeles</taxon>
    </lineage>
</organism>
<dbReference type="InterPro" id="IPR046347">
    <property type="entry name" value="bZIP_sf"/>
</dbReference>
<accession>A0AAV7NXX6</accession>
<dbReference type="SUPFAM" id="SSF57959">
    <property type="entry name" value="Leucine zipper domain"/>
    <property type="match status" value="1"/>
</dbReference>
<comment type="caution">
    <text evidence="4">The sequence shown here is derived from an EMBL/GenBank/DDBJ whole genome shotgun (WGS) entry which is preliminary data.</text>
</comment>
<reference evidence="4" key="1">
    <citation type="journal article" date="2022" name="bioRxiv">
        <title>Sequencing and chromosome-scale assembly of the giantPleurodeles waltlgenome.</title>
        <authorList>
            <person name="Brown T."/>
            <person name="Elewa A."/>
            <person name="Iarovenko S."/>
            <person name="Subramanian E."/>
            <person name="Araus A.J."/>
            <person name="Petzold A."/>
            <person name="Susuki M."/>
            <person name="Suzuki K.-i.T."/>
            <person name="Hayashi T."/>
            <person name="Toyoda A."/>
            <person name="Oliveira C."/>
            <person name="Osipova E."/>
            <person name="Leigh N.D."/>
            <person name="Simon A."/>
            <person name="Yun M.H."/>
        </authorList>
    </citation>
    <scope>NUCLEOTIDE SEQUENCE</scope>
    <source>
        <strain evidence="4">20211129_DDA</strain>
        <tissue evidence="4">Liver</tissue>
    </source>
</reference>
<proteinExistence type="predicted"/>
<feature type="region of interest" description="Disordered" evidence="2">
    <location>
        <begin position="117"/>
        <end position="144"/>
    </location>
</feature>
<dbReference type="Pfam" id="PF00170">
    <property type="entry name" value="bZIP_1"/>
    <property type="match status" value="1"/>
</dbReference>
<evidence type="ECO:0000313" key="5">
    <source>
        <dbReference type="Proteomes" id="UP001066276"/>
    </source>
</evidence>
<evidence type="ECO:0000256" key="2">
    <source>
        <dbReference type="SAM" id="MobiDB-lite"/>
    </source>
</evidence>
<feature type="compositionally biased region" description="Low complexity" evidence="2">
    <location>
        <begin position="43"/>
        <end position="61"/>
    </location>
</feature>
<gene>
    <name evidence="4" type="ORF">NDU88_008100</name>
</gene>
<feature type="region of interest" description="Disordered" evidence="2">
    <location>
        <begin position="1"/>
        <end position="66"/>
    </location>
</feature>
<dbReference type="FunFam" id="1.20.5.170:FF:000125">
    <property type="entry name" value="LAS1-like, ribosome biogenesis factor"/>
    <property type="match status" value="1"/>
</dbReference>
<dbReference type="GO" id="GO:0003700">
    <property type="term" value="F:DNA-binding transcription factor activity"/>
    <property type="evidence" value="ECO:0007669"/>
    <property type="project" value="InterPro"/>
</dbReference>
<feature type="compositionally biased region" description="Basic and acidic residues" evidence="2">
    <location>
        <begin position="117"/>
        <end position="133"/>
    </location>
</feature>
<dbReference type="AlphaFoldDB" id="A0AAV7NXX6"/>
<dbReference type="PROSITE" id="PS50217">
    <property type="entry name" value="BZIP"/>
    <property type="match status" value="1"/>
</dbReference>